<dbReference type="Pfam" id="PF21305">
    <property type="entry name" value="type_II_gspD_N0"/>
    <property type="match status" value="1"/>
</dbReference>
<feature type="domain" description="Type II/III secretion system secretin-like" evidence="13">
    <location>
        <begin position="558"/>
        <end position="714"/>
    </location>
</feature>
<comment type="similarity">
    <text evidence="2">Belongs to the bacterial secretin family. GSP D subfamily.</text>
</comment>
<dbReference type="GO" id="GO:0015628">
    <property type="term" value="P:protein secretion by the type II secretion system"/>
    <property type="evidence" value="ECO:0007669"/>
    <property type="project" value="InterPro"/>
</dbReference>
<keyword evidence="6 12" id="KW-0732">Signal</keyword>
<protein>
    <submittedName>
        <fullName evidence="16">General secretion pathway protein D</fullName>
    </submittedName>
</protein>
<dbReference type="GO" id="GO:0009279">
    <property type="term" value="C:cell outer membrane"/>
    <property type="evidence" value="ECO:0007669"/>
    <property type="project" value="UniProtKB-SubCell"/>
</dbReference>
<reference evidence="16 17" key="1">
    <citation type="journal article" date="2015" name="Nature">
        <title>rRNA introns, odd ribosomes, and small enigmatic genomes across a large radiation of phyla.</title>
        <authorList>
            <person name="Brown C.T."/>
            <person name="Hug L.A."/>
            <person name="Thomas B.C."/>
            <person name="Sharon I."/>
            <person name="Castelle C.J."/>
            <person name="Singh A."/>
            <person name="Wilkins M.J."/>
            <person name="Williams K.H."/>
            <person name="Banfield J.F."/>
        </authorList>
    </citation>
    <scope>NUCLEOTIDE SEQUENCE [LARGE SCALE GENOMIC DNA]</scope>
</reference>
<sequence>MTVNKFKKIFSFILSLFFLSLLFSLSSNLFAQPRKEPFKKPGRTLNPKPQGTPSQAEEEEEEVSDEEEEASDEEEAKPTYPQPSAQPPRGGITPGQGRPFFNPPRGIPGQGGRAGAGVVREGEYITLDFKGELKDLIVMFSDLMQKNFIYDENIKDRVIIIAPNKLNKEAAWKVFLSVLDYKGYNVVESDEAVKIQKSAEARQQPIKTFVGEEAKEIPNQSQTITYVINLQYADVEQIRGAINQLMSPRDANISTFSPTNTLILTDIASNINRIVKIINAIDVAGLEDRPVISVIPLHNASAKVMAGELTEILRQAPQTPGRRRVGAAQPGQPAVSGDQLKIIPDERLNALIVVATLDTTKRIEELIEKLDSKLSRDVNRINVYYLNNSLAEDLQKVLSGIISKQGAPGALVPAAGGQASSLLVGKDVFITADKATNSLIISASPEDYTLLKQIIEQLDIMRPQVYVEGLIVEVSQSKNVQLGIEWAFLKDLEDKDNIRAIGLTALGGPLAGLLGTTAGKIPTLPSGGSLALTKGFITLPDGTQVLNIPAIATFFAAQSGVNVLAQPQILTSDNEDAEITVGENRRFIRSSTIVADTANTVNTFEFRDVALHLKITPHINKDGFVRLNIQQTIENVLSVTEQGAETSKREAKTTVVVKNQETIIIGGLIRETNSPSISKIPCLGDLPWFGWLFSRVSNSKEKTNLLIFLKPTVVYTPIELAKLSKDKKIKAKQMREEDEKKKDIFYRTIIDDNYKFWKKREDKIPMLDEESKLLTGEEEKKEIKKEVEIKPENKEIKNEEQPQKKIEKEQPEIKPEKEKTIKIPLRKGTRMPVVEGGEVPEPAIEKPEMPLPPAPGEETQPPPPAPEEGTPAPPSQPEVEE</sequence>
<evidence type="ECO:0000256" key="11">
    <source>
        <dbReference type="SAM" id="MobiDB-lite"/>
    </source>
</evidence>
<dbReference type="InterPro" id="IPR013356">
    <property type="entry name" value="T2SS_GspD"/>
</dbReference>
<dbReference type="InterPro" id="IPR038591">
    <property type="entry name" value="NolW-like_sf"/>
</dbReference>
<keyword evidence="3 10" id="KW-0813">Transport</keyword>
<evidence type="ECO:0000256" key="7">
    <source>
        <dbReference type="ARBA" id="ARBA00022927"/>
    </source>
</evidence>
<organism evidence="16 17">
    <name type="scientific">Candidatus Gottesmanbacteria bacterium GW2011_GWC2_39_8</name>
    <dbReference type="NCBI Taxonomy" id="1618450"/>
    <lineage>
        <taxon>Bacteria</taxon>
        <taxon>Candidatus Gottesmaniibacteriota</taxon>
    </lineage>
</organism>
<dbReference type="PRINTS" id="PR00811">
    <property type="entry name" value="BCTERIALGSPD"/>
</dbReference>
<keyword evidence="8" id="KW-0472">Membrane</keyword>
<feature type="chain" id="PRO_5002534390" evidence="12">
    <location>
        <begin position="32"/>
        <end position="881"/>
    </location>
</feature>
<evidence type="ECO:0000256" key="2">
    <source>
        <dbReference type="ARBA" id="ARBA00006980"/>
    </source>
</evidence>
<evidence type="ECO:0000256" key="9">
    <source>
        <dbReference type="ARBA" id="ARBA00023237"/>
    </source>
</evidence>
<feature type="domain" description="GspD-like N0" evidence="15">
    <location>
        <begin position="132"/>
        <end position="195"/>
    </location>
</feature>
<dbReference type="InterPro" id="IPR004846">
    <property type="entry name" value="T2SS/T3SS_dom"/>
</dbReference>
<dbReference type="PANTHER" id="PTHR30332:SF24">
    <property type="entry name" value="SECRETIN GSPD-RELATED"/>
    <property type="match status" value="1"/>
</dbReference>
<evidence type="ECO:0000256" key="5">
    <source>
        <dbReference type="ARBA" id="ARBA00022692"/>
    </source>
</evidence>
<dbReference type="NCBIfam" id="TIGR02517">
    <property type="entry name" value="type_II_gspD"/>
    <property type="match status" value="1"/>
</dbReference>
<feature type="domain" description="NolW-like" evidence="14">
    <location>
        <begin position="226"/>
        <end position="285"/>
    </location>
</feature>
<keyword evidence="5" id="KW-0812">Transmembrane</keyword>
<evidence type="ECO:0000259" key="15">
    <source>
        <dbReference type="Pfam" id="PF21305"/>
    </source>
</evidence>
<feature type="region of interest" description="Disordered" evidence="11">
    <location>
        <begin position="793"/>
        <end position="881"/>
    </location>
</feature>
<evidence type="ECO:0000256" key="12">
    <source>
        <dbReference type="SAM" id="SignalP"/>
    </source>
</evidence>
<feature type="compositionally biased region" description="Pro residues" evidence="11">
    <location>
        <begin position="849"/>
        <end position="881"/>
    </location>
</feature>
<dbReference type="EMBL" id="LBXN01000026">
    <property type="protein sequence ID" value="KKR32995.1"/>
    <property type="molecule type" value="Genomic_DNA"/>
</dbReference>
<dbReference type="GO" id="GO:0015627">
    <property type="term" value="C:type II protein secretion system complex"/>
    <property type="evidence" value="ECO:0007669"/>
    <property type="project" value="InterPro"/>
</dbReference>
<evidence type="ECO:0000256" key="8">
    <source>
        <dbReference type="ARBA" id="ARBA00023136"/>
    </source>
</evidence>
<dbReference type="Proteomes" id="UP000034539">
    <property type="component" value="Unassembled WGS sequence"/>
</dbReference>
<gene>
    <name evidence="16" type="ORF">UT63_C0026G0003</name>
</gene>
<feature type="domain" description="NolW-like" evidence="14">
    <location>
        <begin position="383"/>
        <end position="464"/>
    </location>
</feature>
<evidence type="ECO:0000256" key="1">
    <source>
        <dbReference type="ARBA" id="ARBA00004442"/>
    </source>
</evidence>
<feature type="region of interest" description="Disordered" evidence="11">
    <location>
        <begin position="36"/>
        <end position="115"/>
    </location>
</feature>
<evidence type="ECO:0000259" key="13">
    <source>
        <dbReference type="Pfam" id="PF00263"/>
    </source>
</evidence>
<evidence type="ECO:0000313" key="17">
    <source>
        <dbReference type="Proteomes" id="UP000034539"/>
    </source>
</evidence>
<evidence type="ECO:0000313" key="16">
    <source>
        <dbReference type="EMBL" id="KKR32995.1"/>
    </source>
</evidence>
<dbReference type="AlphaFoldDB" id="A0A0G0SE56"/>
<dbReference type="InterPro" id="IPR050810">
    <property type="entry name" value="Bact_Secretion_Sys_Channel"/>
</dbReference>
<dbReference type="PANTHER" id="PTHR30332">
    <property type="entry name" value="PROBABLE GENERAL SECRETION PATHWAY PROTEIN D"/>
    <property type="match status" value="1"/>
</dbReference>
<comment type="caution">
    <text evidence="16">The sequence shown here is derived from an EMBL/GenBank/DDBJ whole genome shotgun (WGS) entry which is preliminary data.</text>
</comment>
<feature type="domain" description="NolW-like" evidence="14">
    <location>
        <begin position="293"/>
        <end position="372"/>
    </location>
</feature>
<keyword evidence="4" id="KW-1134">Transmembrane beta strand</keyword>
<evidence type="ECO:0000256" key="6">
    <source>
        <dbReference type="ARBA" id="ARBA00022729"/>
    </source>
</evidence>
<dbReference type="PRINTS" id="PR01032">
    <property type="entry name" value="PHAGEIV"/>
</dbReference>
<comment type="subcellular location">
    <subcellularLocation>
        <location evidence="1 10">Cell outer membrane</location>
    </subcellularLocation>
</comment>
<dbReference type="InterPro" id="IPR001775">
    <property type="entry name" value="GspD/PilQ"/>
</dbReference>
<feature type="signal peptide" evidence="12">
    <location>
        <begin position="1"/>
        <end position="31"/>
    </location>
</feature>
<proteinExistence type="inferred from homology"/>
<dbReference type="InterPro" id="IPR049371">
    <property type="entry name" value="GspD-like_N0"/>
</dbReference>
<dbReference type="InterPro" id="IPR005644">
    <property type="entry name" value="NolW-like"/>
</dbReference>
<feature type="compositionally biased region" description="Acidic residues" evidence="11">
    <location>
        <begin position="56"/>
        <end position="75"/>
    </location>
</feature>
<dbReference type="Gene3D" id="3.30.1370.120">
    <property type="match status" value="3"/>
</dbReference>
<accession>A0A0G0SE56</accession>
<evidence type="ECO:0000256" key="3">
    <source>
        <dbReference type="ARBA" id="ARBA00022448"/>
    </source>
</evidence>
<dbReference type="Pfam" id="PF00263">
    <property type="entry name" value="Secretin"/>
    <property type="match status" value="1"/>
</dbReference>
<evidence type="ECO:0000256" key="4">
    <source>
        <dbReference type="ARBA" id="ARBA00022452"/>
    </source>
</evidence>
<dbReference type="Pfam" id="PF03958">
    <property type="entry name" value="Secretin_N"/>
    <property type="match status" value="3"/>
</dbReference>
<keyword evidence="7" id="KW-0653">Protein transport</keyword>
<evidence type="ECO:0000259" key="14">
    <source>
        <dbReference type="Pfam" id="PF03958"/>
    </source>
</evidence>
<keyword evidence="9" id="KW-0998">Cell outer membrane</keyword>
<feature type="compositionally biased region" description="Basic and acidic residues" evidence="11">
    <location>
        <begin position="793"/>
        <end position="821"/>
    </location>
</feature>
<evidence type="ECO:0000256" key="10">
    <source>
        <dbReference type="RuleBase" id="RU004004"/>
    </source>
</evidence>
<name>A0A0G0SE56_9BACT</name>